<name>A0A081AXU0_PHYNI</name>
<protein>
    <submittedName>
        <fullName evidence="1">Uncharacterized protein</fullName>
    </submittedName>
</protein>
<feature type="non-terminal residue" evidence="1">
    <location>
        <position position="51"/>
    </location>
</feature>
<reference evidence="1 2" key="1">
    <citation type="submission" date="2013-11" db="EMBL/GenBank/DDBJ databases">
        <title>The Genome Sequence of Phytophthora parasitica P1976.</title>
        <authorList>
            <consortium name="The Broad Institute Genomics Platform"/>
            <person name="Russ C."/>
            <person name="Tyler B."/>
            <person name="Panabieres F."/>
            <person name="Shan W."/>
            <person name="Tripathy S."/>
            <person name="Grunwald N."/>
            <person name="Machado M."/>
            <person name="Johnson C.S."/>
            <person name="Walker B."/>
            <person name="Young S."/>
            <person name="Zeng Q."/>
            <person name="Gargeya S."/>
            <person name="Fitzgerald M."/>
            <person name="Haas B."/>
            <person name="Abouelleil A."/>
            <person name="Allen A.W."/>
            <person name="Alvarado L."/>
            <person name="Arachchi H.M."/>
            <person name="Berlin A.M."/>
            <person name="Chapman S.B."/>
            <person name="Gainer-Dewar J."/>
            <person name="Goldberg J."/>
            <person name="Griggs A."/>
            <person name="Gujja S."/>
            <person name="Hansen M."/>
            <person name="Howarth C."/>
            <person name="Imamovic A."/>
            <person name="Ireland A."/>
            <person name="Larimer J."/>
            <person name="McCowan C."/>
            <person name="Murphy C."/>
            <person name="Pearson M."/>
            <person name="Poon T.W."/>
            <person name="Priest M."/>
            <person name="Roberts A."/>
            <person name="Saif S."/>
            <person name="Shea T."/>
            <person name="Sisk P."/>
            <person name="Sykes S."/>
            <person name="Wortman J."/>
            <person name="Nusbaum C."/>
            <person name="Birren B."/>
        </authorList>
    </citation>
    <scope>NUCLEOTIDE SEQUENCE [LARGE SCALE GENOMIC DNA]</scope>
    <source>
        <strain evidence="1 2">P1976</strain>
    </source>
</reference>
<dbReference type="AlphaFoldDB" id="A0A081AXU0"/>
<evidence type="ECO:0000313" key="2">
    <source>
        <dbReference type="Proteomes" id="UP000028582"/>
    </source>
</evidence>
<dbReference type="EMBL" id="ANJA01000452">
    <property type="protein sequence ID" value="ETO83701.1"/>
    <property type="molecule type" value="Genomic_DNA"/>
</dbReference>
<dbReference type="Proteomes" id="UP000028582">
    <property type="component" value="Unassembled WGS sequence"/>
</dbReference>
<accession>A0A081AXU0</accession>
<evidence type="ECO:0000313" key="1">
    <source>
        <dbReference type="EMBL" id="ETO83701.1"/>
    </source>
</evidence>
<comment type="caution">
    <text evidence="1">The sequence shown here is derived from an EMBL/GenBank/DDBJ whole genome shotgun (WGS) entry which is preliminary data.</text>
</comment>
<organism evidence="1 2">
    <name type="scientific">Phytophthora nicotianae P1976</name>
    <dbReference type="NCBI Taxonomy" id="1317066"/>
    <lineage>
        <taxon>Eukaryota</taxon>
        <taxon>Sar</taxon>
        <taxon>Stramenopiles</taxon>
        <taxon>Oomycota</taxon>
        <taxon>Peronosporomycetes</taxon>
        <taxon>Peronosporales</taxon>
        <taxon>Peronosporaceae</taxon>
        <taxon>Phytophthora</taxon>
    </lineage>
</organism>
<gene>
    <name evidence="1" type="ORF">F444_02322</name>
</gene>
<proteinExistence type="predicted"/>
<sequence>MSGSNPNSPSTYYRSSSRCYATLSHTLRILNTLQKYNTLYNAFHLLMILAD</sequence>